<evidence type="ECO:0000256" key="1">
    <source>
        <dbReference type="SAM" id="MobiDB-lite"/>
    </source>
</evidence>
<accession>A0A5N5QU70</accession>
<dbReference type="EMBL" id="SSOP01000012">
    <property type="protein sequence ID" value="KAB5595121.1"/>
    <property type="molecule type" value="Genomic_DNA"/>
</dbReference>
<dbReference type="AlphaFoldDB" id="A0A5N5QU70"/>
<feature type="compositionally biased region" description="Polar residues" evidence="1">
    <location>
        <begin position="266"/>
        <end position="283"/>
    </location>
</feature>
<sequence>MSLAVSRSAPRPKLSWIEDEFNIATPVVRRCCRTARPLAVTRPSLLHISTQPSLPDSSMHQLDPDGYPTRALYYLHRAMLALAFHQAPASIPPPLFVHGANYDEDEAKDEEERRIAYEDQDLHDICATLVSTDYIVPPTPPEGASPCDTPPPRYTLPARKHSHDERACRIARLLVWDGAIDVEGCRIEELEMELSHGAGWISPVCGKRWACPNAVTKEEEEDKEHVLGRNLKSLLEEVYTGGCSTPSVKKRDRAVRTKQVRKKAKNTLNEALNETRGTQELVA</sequence>
<protein>
    <submittedName>
        <fullName evidence="2">Uncharacterized protein</fullName>
    </submittedName>
</protein>
<name>A0A5N5QU70_9AGAM</name>
<dbReference type="OrthoDB" id="3236899at2759"/>
<dbReference type="Proteomes" id="UP000383932">
    <property type="component" value="Unassembled WGS sequence"/>
</dbReference>
<keyword evidence="3" id="KW-1185">Reference proteome</keyword>
<organism evidence="2 3">
    <name type="scientific">Ceratobasidium theobromae</name>
    <dbReference type="NCBI Taxonomy" id="1582974"/>
    <lineage>
        <taxon>Eukaryota</taxon>
        <taxon>Fungi</taxon>
        <taxon>Dikarya</taxon>
        <taxon>Basidiomycota</taxon>
        <taxon>Agaricomycotina</taxon>
        <taxon>Agaricomycetes</taxon>
        <taxon>Cantharellales</taxon>
        <taxon>Ceratobasidiaceae</taxon>
        <taxon>Ceratobasidium</taxon>
    </lineage>
</organism>
<comment type="caution">
    <text evidence="2">The sequence shown here is derived from an EMBL/GenBank/DDBJ whole genome shotgun (WGS) entry which is preliminary data.</text>
</comment>
<evidence type="ECO:0000313" key="3">
    <source>
        <dbReference type="Proteomes" id="UP000383932"/>
    </source>
</evidence>
<proteinExistence type="predicted"/>
<feature type="region of interest" description="Disordered" evidence="1">
    <location>
        <begin position="262"/>
        <end position="283"/>
    </location>
</feature>
<evidence type="ECO:0000313" key="2">
    <source>
        <dbReference type="EMBL" id="KAB5595121.1"/>
    </source>
</evidence>
<gene>
    <name evidence="2" type="ORF">CTheo_1409</name>
</gene>
<reference evidence="2 3" key="1">
    <citation type="journal article" date="2019" name="Fungal Biol. Biotechnol.">
        <title>Draft genome sequence of fastidious pathogen Ceratobasidium theobromae, which causes vascular-streak dieback in Theobroma cacao.</title>
        <authorList>
            <person name="Ali S.S."/>
            <person name="Asman A."/>
            <person name="Shao J."/>
            <person name="Firmansyah A.P."/>
            <person name="Susilo A.W."/>
            <person name="Rosmana A."/>
            <person name="McMahon P."/>
            <person name="Junaid M."/>
            <person name="Guest D."/>
            <person name="Kheng T.Y."/>
            <person name="Meinhardt L.W."/>
            <person name="Bailey B.A."/>
        </authorList>
    </citation>
    <scope>NUCLEOTIDE SEQUENCE [LARGE SCALE GENOMIC DNA]</scope>
    <source>
        <strain evidence="2 3">CT2</strain>
    </source>
</reference>